<dbReference type="AlphaFoldDB" id="A0A382N5J8"/>
<feature type="non-terminal residue" evidence="2">
    <location>
        <position position="22"/>
    </location>
</feature>
<feature type="non-terminal residue" evidence="2">
    <location>
        <position position="1"/>
    </location>
</feature>
<accession>A0A382N5J8</accession>
<protein>
    <submittedName>
        <fullName evidence="2">Uncharacterized protein</fullName>
    </submittedName>
</protein>
<proteinExistence type="predicted"/>
<feature type="region of interest" description="Disordered" evidence="1">
    <location>
        <begin position="1"/>
        <end position="22"/>
    </location>
</feature>
<organism evidence="2">
    <name type="scientific">marine metagenome</name>
    <dbReference type="NCBI Taxonomy" id="408172"/>
    <lineage>
        <taxon>unclassified sequences</taxon>
        <taxon>metagenomes</taxon>
        <taxon>ecological metagenomes</taxon>
    </lineage>
</organism>
<evidence type="ECO:0000313" key="2">
    <source>
        <dbReference type="EMBL" id="SVC55595.1"/>
    </source>
</evidence>
<evidence type="ECO:0000256" key="1">
    <source>
        <dbReference type="SAM" id="MobiDB-lite"/>
    </source>
</evidence>
<gene>
    <name evidence="2" type="ORF">METZ01_LOCUS308449</name>
</gene>
<sequence>KPTGRHRPRRARWRRRRHRRAI</sequence>
<reference evidence="2" key="1">
    <citation type="submission" date="2018-05" db="EMBL/GenBank/DDBJ databases">
        <authorList>
            <person name="Lanie J.A."/>
            <person name="Ng W.-L."/>
            <person name="Kazmierczak K.M."/>
            <person name="Andrzejewski T.M."/>
            <person name="Davidsen T.M."/>
            <person name="Wayne K.J."/>
            <person name="Tettelin H."/>
            <person name="Glass J.I."/>
            <person name="Rusch D."/>
            <person name="Podicherti R."/>
            <person name="Tsui H.-C.T."/>
            <person name="Winkler M.E."/>
        </authorList>
    </citation>
    <scope>NUCLEOTIDE SEQUENCE</scope>
</reference>
<dbReference type="EMBL" id="UINC01097679">
    <property type="protein sequence ID" value="SVC55595.1"/>
    <property type="molecule type" value="Genomic_DNA"/>
</dbReference>
<name>A0A382N5J8_9ZZZZ</name>